<keyword evidence="2" id="KW-0472">Membrane</keyword>
<dbReference type="RefSeq" id="WP_119665110.1">
    <property type="nucleotide sequence ID" value="NZ_QXJK01000011.1"/>
</dbReference>
<sequence>MTADDSTQGGQPNANGSADAQPSAKATPSSNTKDARATSQGANVPHNGENKLSTGGRDSLDSADTAVIPAVNAEEESSPLKKPTDGATSEKTDKTADSDATDDKTQGAQSSTQTGDTSDSEKADSEKSDGDKAAAQETGGENTSIWEKARDFMPVWAWILAVGLVLALLSAIVSFAVMSSAKTTTTGGVGEATQVTPSYPAATTTGKYDDKENTLRGGRDTGGSSGGYGSGSGSQSGSGSSGGSGATSRTTSEDTPEESAVEQQPGTPSEAPSQPETGNPGTNEPPTQPTSQPTQQPTAKPTAQQPPVTTGGPTNQ</sequence>
<feature type="compositionally biased region" description="Gly residues" evidence="1">
    <location>
        <begin position="220"/>
        <end position="245"/>
    </location>
</feature>
<gene>
    <name evidence="3" type="ORF">D3M95_09115</name>
</gene>
<feature type="compositionally biased region" description="Polar residues" evidence="1">
    <location>
        <begin position="193"/>
        <end position="206"/>
    </location>
</feature>
<feature type="region of interest" description="Disordered" evidence="1">
    <location>
        <begin position="184"/>
        <end position="316"/>
    </location>
</feature>
<evidence type="ECO:0000256" key="2">
    <source>
        <dbReference type="SAM" id="Phobius"/>
    </source>
</evidence>
<dbReference type="AlphaFoldDB" id="A0A418Q5F2"/>
<comment type="caution">
    <text evidence="3">The sequence shown here is derived from an EMBL/GenBank/DDBJ whole genome shotgun (WGS) entry which is preliminary data.</text>
</comment>
<dbReference type="EMBL" id="QXJK01000011">
    <property type="protein sequence ID" value="RIX33842.1"/>
    <property type="molecule type" value="Genomic_DNA"/>
</dbReference>
<keyword evidence="2" id="KW-1133">Transmembrane helix</keyword>
<feature type="region of interest" description="Disordered" evidence="1">
    <location>
        <begin position="1"/>
        <end position="145"/>
    </location>
</feature>
<feature type="transmembrane region" description="Helical" evidence="2">
    <location>
        <begin position="155"/>
        <end position="178"/>
    </location>
</feature>
<evidence type="ECO:0000313" key="4">
    <source>
        <dbReference type="Proteomes" id="UP000285278"/>
    </source>
</evidence>
<keyword evidence="2" id="KW-0812">Transmembrane</keyword>
<feature type="compositionally biased region" description="Low complexity" evidence="1">
    <location>
        <begin position="289"/>
        <end position="310"/>
    </location>
</feature>
<keyword evidence="4" id="KW-1185">Reference proteome</keyword>
<protein>
    <submittedName>
        <fullName evidence="3">Uncharacterized protein</fullName>
    </submittedName>
</protein>
<proteinExistence type="predicted"/>
<name>A0A418Q5F2_9CORY</name>
<accession>A0A418Q5F2</accession>
<feature type="compositionally biased region" description="Basic and acidic residues" evidence="1">
    <location>
        <begin position="78"/>
        <end position="105"/>
    </location>
</feature>
<evidence type="ECO:0000313" key="3">
    <source>
        <dbReference type="EMBL" id="RIX33842.1"/>
    </source>
</evidence>
<organism evidence="3 4">
    <name type="scientific">Corynebacterium falsenii</name>
    <dbReference type="NCBI Taxonomy" id="108486"/>
    <lineage>
        <taxon>Bacteria</taxon>
        <taxon>Bacillati</taxon>
        <taxon>Actinomycetota</taxon>
        <taxon>Actinomycetes</taxon>
        <taxon>Mycobacteriales</taxon>
        <taxon>Corynebacteriaceae</taxon>
        <taxon>Corynebacterium</taxon>
    </lineage>
</organism>
<reference evidence="3 4" key="1">
    <citation type="submission" date="2018-09" db="EMBL/GenBank/DDBJ databases">
        <title>Optimization and identification of Corynebacterium falsenii FN1-14 from fish paste.</title>
        <authorList>
            <person name="Daroonpunt R."/>
            <person name="Tanasupawat S."/>
        </authorList>
    </citation>
    <scope>NUCLEOTIDE SEQUENCE [LARGE SCALE GENOMIC DNA]</scope>
    <source>
        <strain evidence="3 4">FN1-14</strain>
    </source>
</reference>
<feature type="compositionally biased region" description="Basic and acidic residues" evidence="1">
    <location>
        <begin position="119"/>
        <end position="134"/>
    </location>
</feature>
<feature type="compositionally biased region" description="Polar residues" evidence="1">
    <location>
        <begin position="1"/>
        <end position="42"/>
    </location>
</feature>
<dbReference type="Proteomes" id="UP000285278">
    <property type="component" value="Unassembled WGS sequence"/>
</dbReference>
<feature type="compositionally biased region" description="Low complexity" evidence="1">
    <location>
        <begin position="106"/>
        <end position="117"/>
    </location>
</feature>
<feature type="compositionally biased region" description="Polar residues" evidence="1">
    <location>
        <begin position="261"/>
        <end position="284"/>
    </location>
</feature>
<feature type="compositionally biased region" description="Basic and acidic residues" evidence="1">
    <location>
        <begin position="207"/>
        <end position="219"/>
    </location>
</feature>
<evidence type="ECO:0000256" key="1">
    <source>
        <dbReference type="SAM" id="MobiDB-lite"/>
    </source>
</evidence>
<dbReference type="STRING" id="1451189.CFAL_01095"/>